<dbReference type="Proteomes" id="UP000663864">
    <property type="component" value="Unassembled WGS sequence"/>
</dbReference>
<evidence type="ECO:0000256" key="2">
    <source>
        <dbReference type="ARBA" id="ARBA00004170"/>
    </source>
</evidence>
<gene>
    <name evidence="25" type="ORF">FNK824_LOCUS30566</name>
    <name evidence="24" type="ORF">JBS370_LOCUS4214</name>
    <name evidence="21" type="ORF">JXQ802_LOCUS15884</name>
    <name evidence="23" type="ORF">OTI717_LOCUS1142</name>
    <name evidence="18" type="ORF">PYM288_LOCUS7761</name>
    <name evidence="19" type="ORF">RFH988_LOCUS13473</name>
    <name evidence="22" type="ORF">SEV965_LOCUS15110</name>
    <name evidence="20" type="ORF">ZHD862_LOCUS13731</name>
</gene>
<dbReference type="Gene3D" id="3.30.40.10">
    <property type="entry name" value="Zinc/RING finger domain, C3HC4 (zinc finger)"/>
    <property type="match status" value="1"/>
</dbReference>
<dbReference type="EMBL" id="CAJNOU010000778">
    <property type="protein sequence ID" value="CAF1086063.1"/>
    <property type="molecule type" value="Genomic_DNA"/>
</dbReference>
<dbReference type="PANTHER" id="PTHR46661:SF4">
    <property type="entry name" value="RING-TYPE DOMAIN-CONTAINING PROTEIN"/>
    <property type="match status" value="1"/>
</dbReference>
<dbReference type="InterPro" id="IPR001841">
    <property type="entry name" value="Znf_RING"/>
</dbReference>
<dbReference type="InterPro" id="IPR013083">
    <property type="entry name" value="Znf_RING/FYVE/PHD"/>
</dbReference>
<dbReference type="Proteomes" id="UP000663836">
    <property type="component" value="Unassembled WGS sequence"/>
</dbReference>
<evidence type="ECO:0000313" key="27">
    <source>
        <dbReference type="Proteomes" id="UP000663882"/>
    </source>
</evidence>
<evidence type="ECO:0000256" key="7">
    <source>
        <dbReference type="ARBA" id="ARBA00022679"/>
    </source>
</evidence>
<keyword evidence="14" id="KW-0458">Lysosome</keyword>
<dbReference type="Proteomes" id="UP000663870">
    <property type="component" value="Unassembled WGS sequence"/>
</dbReference>
<feature type="domain" description="RING-type" evidence="17">
    <location>
        <begin position="88"/>
        <end position="128"/>
    </location>
</feature>
<dbReference type="EMBL" id="CAJOBD010000194">
    <property type="protein sequence ID" value="CAF3609479.1"/>
    <property type="molecule type" value="Genomic_DNA"/>
</dbReference>
<keyword evidence="11" id="KW-0833">Ubl conjugation pathway</keyword>
<evidence type="ECO:0000313" key="19">
    <source>
        <dbReference type="EMBL" id="CAF0987577.1"/>
    </source>
</evidence>
<keyword evidence="13" id="KW-0472">Membrane</keyword>
<evidence type="ECO:0000313" key="25">
    <source>
        <dbReference type="EMBL" id="CAF4084731.1"/>
    </source>
</evidence>
<dbReference type="PROSITE" id="PS50089">
    <property type="entry name" value="ZF_RING_2"/>
    <property type="match status" value="1"/>
</dbReference>
<organism evidence="19 27">
    <name type="scientific">Rotaria sordida</name>
    <dbReference type="NCBI Taxonomy" id="392033"/>
    <lineage>
        <taxon>Eukaryota</taxon>
        <taxon>Metazoa</taxon>
        <taxon>Spiralia</taxon>
        <taxon>Gnathifera</taxon>
        <taxon>Rotifera</taxon>
        <taxon>Eurotatoria</taxon>
        <taxon>Bdelloidea</taxon>
        <taxon>Philodinida</taxon>
        <taxon>Philodinidae</taxon>
        <taxon>Rotaria</taxon>
    </lineage>
</organism>
<dbReference type="EMBL" id="CAJOBE010009426">
    <property type="protein sequence ID" value="CAF4084731.1"/>
    <property type="molecule type" value="Genomic_DNA"/>
</dbReference>
<dbReference type="GO" id="GO:0070936">
    <property type="term" value="P:protein K48-linked ubiquitination"/>
    <property type="evidence" value="ECO:0007669"/>
    <property type="project" value="TreeGrafter"/>
</dbReference>
<dbReference type="Proteomes" id="UP000663882">
    <property type="component" value="Unassembled WGS sequence"/>
</dbReference>
<sequence>MGNRSCYSNIRRRIQNTTSTLIDLTNTSQHASRMTQYHIFHDKSPVQHQHRYEITSIDRKQKHLVDLFFVPYYNIETLTDNLNNEQECAICFEPFYQQDIVARLECLCIYHKKCLDEWGQRKRCCPLHMDKMISLTNLNKFISSTQIIQEQKQ</sequence>
<dbReference type="PANTHER" id="PTHR46661">
    <property type="entry name" value="E3 UBIQUITIN-PROTEIN LIGASE ZNRF1-LIKE PROTEIN"/>
    <property type="match status" value="1"/>
</dbReference>
<keyword evidence="10 16" id="KW-0863">Zinc-finger</keyword>
<evidence type="ECO:0000256" key="3">
    <source>
        <dbReference type="ARBA" id="ARBA00004177"/>
    </source>
</evidence>
<evidence type="ECO:0000313" key="26">
    <source>
        <dbReference type="Proteomes" id="UP000663870"/>
    </source>
</evidence>
<keyword evidence="8" id="KW-0519">Myristate</keyword>
<dbReference type="Proteomes" id="UP000663889">
    <property type="component" value="Unassembled WGS sequence"/>
</dbReference>
<dbReference type="GO" id="GO:0005768">
    <property type="term" value="C:endosome"/>
    <property type="evidence" value="ECO:0007669"/>
    <property type="project" value="UniProtKB-SubCell"/>
</dbReference>
<evidence type="ECO:0000313" key="20">
    <source>
        <dbReference type="EMBL" id="CAF1024908.1"/>
    </source>
</evidence>
<evidence type="ECO:0000256" key="4">
    <source>
        <dbReference type="ARBA" id="ARBA00004371"/>
    </source>
</evidence>
<dbReference type="Pfam" id="PF13639">
    <property type="entry name" value="zf-RING_2"/>
    <property type="match status" value="1"/>
</dbReference>
<evidence type="ECO:0000256" key="13">
    <source>
        <dbReference type="ARBA" id="ARBA00023136"/>
    </source>
</evidence>
<accession>A0A814FS84</accession>
<keyword evidence="7" id="KW-0808">Transferase</keyword>
<keyword evidence="10 16" id="KW-0479">Metal-binding</keyword>
<comment type="catalytic activity">
    <reaction evidence="1">
        <text>S-ubiquitinyl-[E2 ubiquitin-conjugating enzyme]-L-cysteine + [acceptor protein]-L-lysine = [E2 ubiquitin-conjugating enzyme]-L-cysteine + N(6)-ubiquitinyl-[acceptor protein]-L-lysine.</text>
        <dbReference type="EC" id="2.3.2.27"/>
    </reaction>
</comment>
<evidence type="ECO:0000256" key="16">
    <source>
        <dbReference type="PROSITE-ProRule" id="PRU00175"/>
    </source>
</evidence>
<evidence type="ECO:0000313" key="24">
    <source>
        <dbReference type="EMBL" id="CAF3609479.1"/>
    </source>
</evidence>
<dbReference type="AlphaFoldDB" id="A0A814FS84"/>
<evidence type="ECO:0000256" key="6">
    <source>
        <dbReference type="ARBA" id="ARBA00012483"/>
    </source>
</evidence>
<dbReference type="EMBL" id="CAJNOO010000594">
    <property type="protein sequence ID" value="CAF0987577.1"/>
    <property type="molecule type" value="Genomic_DNA"/>
</dbReference>
<keyword evidence="12" id="KW-0862">Zinc</keyword>
<evidence type="ECO:0000259" key="17">
    <source>
        <dbReference type="PROSITE" id="PS50089"/>
    </source>
</evidence>
<keyword evidence="26" id="KW-1185">Reference proteome</keyword>
<evidence type="ECO:0000313" key="22">
    <source>
        <dbReference type="EMBL" id="CAF1086063.1"/>
    </source>
</evidence>
<dbReference type="EMBL" id="CAJNOT010000573">
    <property type="protein sequence ID" value="CAF1024908.1"/>
    <property type="molecule type" value="Genomic_DNA"/>
</dbReference>
<evidence type="ECO:0000256" key="8">
    <source>
        <dbReference type="ARBA" id="ARBA00022707"/>
    </source>
</evidence>
<dbReference type="EMBL" id="CAJOAX010000045">
    <property type="protein sequence ID" value="CAF3491220.1"/>
    <property type="molecule type" value="Genomic_DNA"/>
</dbReference>
<evidence type="ECO:0000256" key="9">
    <source>
        <dbReference type="ARBA" id="ARBA00022753"/>
    </source>
</evidence>
<dbReference type="Proteomes" id="UP000663854">
    <property type="component" value="Unassembled WGS sequence"/>
</dbReference>
<dbReference type="OrthoDB" id="10057496at2759"/>
<comment type="subcellular location">
    <subcellularLocation>
        <location evidence="3">Endosome</location>
    </subcellularLocation>
    <subcellularLocation>
        <location evidence="4">Lysosome</location>
    </subcellularLocation>
    <subcellularLocation>
        <location evidence="2">Membrane</location>
        <topology evidence="2">Peripheral membrane protein</topology>
    </subcellularLocation>
</comment>
<dbReference type="Proteomes" id="UP000663874">
    <property type="component" value="Unassembled WGS sequence"/>
</dbReference>
<keyword evidence="9" id="KW-0967">Endosome</keyword>
<evidence type="ECO:0000256" key="5">
    <source>
        <dbReference type="ARBA" id="ARBA00004906"/>
    </source>
</evidence>
<reference evidence="19" key="1">
    <citation type="submission" date="2021-02" db="EMBL/GenBank/DDBJ databases">
        <authorList>
            <person name="Nowell W R."/>
        </authorList>
    </citation>
    <scope>NUCLEOTIDE SEQUENCE</scope>
</reference>
<dbReference type="CDD" id="cd16489">
    <property type="entry name" value="mRING-CH-C4HC2H_ZNRF"/>
    <property type="match status" value="1"/>
</dbReference>
<comment type="caution">
    <text evidence="19">The sequence shown here is derived from an EMBL/GenBank/DDBJ whole genome shotgun (WGS) entry which is preliminary data.</text>
</comment>
<dbReference type="EMBL" id="CAJNOH010000098">
    <property type="protein sequence ID" value="CAF0865337.1"/>
    <property type="molecule type" value="Genomic_DNA"/>
</dbReference>
<evidence type="ECO:0000313" key="21">
    <source>
        <dbReference type="EMBL" id="CAF1035777.1"/>
    </source>
</evidence>
<comment type="pathway">
    <text evidence="5">Protein modification; protein ubiquitination.</text>
</comment>
<proteinExistence type="predicted"/>
<evidence type="ECO:0000313" key="18">
    <source>
        <dbReference type="EMBL" id="CAF0865337.1"/>
    </source>
</evidence>
<name>A0A814FS84_9BILA</name>
<evidence type="ECO:0000256" key="11">
    <source>
        <dbReference type="ARBA" id="ARBA00022786"/>
    </source>
</evidence>
<keyword evidence="15" id="KW-0449">Lipoprotein</keyword>
<evidence type="ECO:0000313" key="23">
    <source>
        <dbReference type="EMBL" id="CAF3491220.1"/>
    </source>
</evidence>
<dbReference type="Proteomes" id="UP000663823">
    <property type="component" value="Unassembled WGS sequence"/>
</dbReference>
<evidence type="ECO:0000256" key="15">
    <source>
        <dbReference type="ARBA" id="ARBA00023288"/>
    </source>
</evidence>
<evidence type="ECO:0000256" key="10">
    <source>
        <dbReference type="ARBA" id="ARBA00022771"/>
    </source>
</evidence>
<dbReference type="GO" id="GO:0043161">
    <property type="term" value="P:proteasome-mediated ubiquitin-dependent protein catabolic process"/>
    <property type="evidence" value="ECO:0007669"/>
    <property type="project" value="TreeGrafter"/>
</dbReference>
<protein>
    <recommendedName>
        <fullName evidence="6">RING-type E3 ubiquitin transferase</fullName>
        <ecNumber evidence="6">2.3.2.27</ecNumber>
    </recommendedName>
</protein>
<dbReference type="GO" id="GO:0061630">
    <property type="term" value="F:ubiquitin protein ligase activity"/>
    <property type="evidence" value="ECO:0007669"/>
    <property type="project" value="UniProtKB-EC"/>
</dbReference>
<dbReference type="GO" id="GO:0005764">
    <property type="term" value="C:lysosome"/>
    <property type="evidence" value="ECO:0007669"/>
    <property type="project" value="UniProtKB-SubCell"/>
</dbReference>
<evidence type="ECO:0000256" key="12">
    <source>
        <dbReference type="ARBA" id="ARBA00022833"/>
    </source>
</evidence>
<dbReference type="InterPro" id="IPR051878">
    <property type="entry name" value="ZNRF_ubiq-protein_ligase"/>
</dbReference>
<dbReference type="GO" id="GO:0008270">
    <property type="term" value="F:zinc ion binding"/>
    <property type="evidence" value="ECO:0007669"/>
    <property type="project" value="UniProtKB-KW"/>
</dbReference>
<dbReference type="SUPFAM" id="SSF57850">
    <property type="entry name" value="RING/U-box"/>
    <property type="match status" value="1"/>
</dbReference>
<evidence type="ECO:0000256" key="1">
    <source>
        <dbReference type="ARBA" id="ARBA00000900"/>
    </source>
</evidence>
<dbReference type="EC" id="2.3.2.27" evidence="6"/>
<dbReference type="GO" id="GO:0016020">
    <property type="term" value="C:membrane"/>
    <property type="evidence" value="ECO:0007669"/>
    <property type="project" value="UniProtKB-SubCell"/>
</dbReference>
<evidence type="ECO:0000256" key="14">
    <source>
        <dbReference type="ARBA" id="ARBA00023228"/>
    </source>
</evidence>
<dbReference type="EMBL" id="CAJNOL010000376">
    <property type="protein sequence ID" value="CAF1035777.1"/>
    <property type="molecule type" value="Genomic_DNA"/>
</dbReference>